<evidence type="ECO:0008006" key="7">
    <source>
        <dbReference type="Google" id="ProtNLM"/>
    </source>
</evidence>
<keyword evidence="4" id="KW-0812">Transmembrane</keyword>
<comment type="subcellular location">
    <subcellularLocation>
        <location evidence="1">Membrane</location>
    </subcellularLocation>
</comment>
<gene>
    <name evidence="5" type="ORF">MCOO_23870</name>
</gene>
<keyword evidence="2 4" id="KW-0472">Membrane</keyword>
<accession>A0A7I7KYI6</accession>
<feature type="region of interest" description="Disordered" evidence="3">
    <location>
        <begin position="1"/>
        <end position="24"/>
    </location>
</feature>
<evidence type="ECO:0000256" key="4">
    <source>
        <dbReference type="SAM" id="Phobius"/>
    </source>
</evidence>
<sequence length="238" mass="25987">MTDSDADSPTTEAPDALAEAEAELVRAEERAEAARARAAELRREADAGSSEQTDDADIVEAKPARRRSRLRWPRRLRRPTGKAVGVGSAIVLLCAALTASGYIVWQHRTLVQRRQHAEEFVAAAREGIETMMSIDPAHATENVQRSIDETTGALKSQLEATSSYMAKNAQDAQVTTKATVQDAAVESMTDDSAVVLVVAKSDTINPDKSARPPVFWRLSVNIDRDGDRLKMSKLDFVQ</sequence>
<evidence type="ECO:0000256" key="2">
    <source>
        <dbReference type="ARBA" id="ARBA00023136"/>
    </source>
</evidence>
<evidence type="ECO:0000313" key="6">
    <source>
        <dbReference type="Proteomes" id="UP000465866"/>
    </source>
</evidence>
<dbReference type="KEGG" id="mcoo:MCOO_23870"/>
<keyword evidence="4" id="KW-1133">Transmembrane helix</keyword>
<evidence type="ECO:0000256" key="3">
    <source>
        <dbReference type="SAM" id="MobiDB-lite"/>
    </source>
</evidence>
<evidence type="ECO:0000256" key="1">
    <source>
        <dbReference type="ARBA" id="ARBA00004370"/>
    </source>
</evidence>
<dbReference type="Proteomes" id="UP000465866">
    <property type="component" value="Chromosome"/>
</dbReference>
<reference evidence="5 6" key="1">
    <citation type="journal article" date="2019" name="Emerg. Microbes Infect.">
        <title>Comprehensive subspecies identification of 175 nontuberculous mycobacteria species based on 7547 genomic profiles.</title>
        <authorList>
            <person name="Matsumoto Y."/>
            <person name="Kinjo T."/>
            <person name="Motooka D."/>
            <person name="Nabeya D."/>
            <person name="Jung N."/>
            <person name="Uechi K."/>
            <person name="Horii T."/>
            <person name="Iida T."/>
            <person name="Fujita J."/>
            <person name="Nakamura S."/>
        </authorList>
    </citation>
    <scope>NUCLEOTIDE SEQUENCE [LARGE SCALE GENOMIC DNA]</scope>
    <source>
        <strain evidence="5 6">JCM 12404</strain>
    </source>
</reference>
<protein>
    <recommendedName>
        <fullName evidence="7">Mce associated membrane protein</fullName>
    </recommendedName>
</protein>
<feature type="compositionally biased region" description="Basic and acidic residues" evidence="3">
    <location>
        <begin position="36"/>
        <end position="46"/>
    </location>
</feature>
<feature type="region of interest" description="Disordered" evidence="3">
    <location>
        <begin position="36"/>
        <end position="62"/>
    </location>
</feature>
<feature type="transmembrane region" description="Helical" evidence="4">
    <location>
        <begin position="83"/>
        <end position="105"/>
    </location>
</feature>
<dbReference type="GO" id="GO:0016020">
    <property type="term" value="C:membrane"/>
    <property type="evidence" value="ECO:0007669"/>
    <property type="project" value="UniProtKB-SubCell"/>
</dbReference>
<dbReference type="PANTHER" id="PTHR37042">
    <property type="entry name" value="OUTER MEMBRANE PROTEIN RV1973"/>
    <property type="match status" value="1"/>
</dbReference>
<organism evidence="5 6">
    <name type="scientific">Mycobacterium cookii</name>
    <dbReference type="NCBI Taxonomy" id="1775"/>
    <lineage>
        <taxon>Bacteria</taxon>
        <taxon>Bacillati</taxon>
        <taxon>Actinomycetota</taxon>
        <taxon>Actinomycetes</taxon>
        <taxon>Mycobacteriales</taxon>
        <taxon>Mycobacteriaceae</taxon>
        <taxon>Mycobacterium</taxon>
    </lineage>
</organism>
<keyword evidence="6" id="KW-1185">Reference proteome</keyword>
<evidence type="ECO:0000313" key="5">
    <source>
        <dbReference type="EMBL" id="BBX46372.1"/>
    </source>
</evidence>
<proteinExistence type="predicted"/>
<dbReference type="EMBL" id="AP022569">
    <property type="protein sequence ID" value="BBX46372.1"/>
    <property type="molecule type" value="Genomic_DNA"/>
</dbReference>
<dbReference type="AlphaFoldDB" id="A0A7I7KYI6"/>
<name>A0A7I7KYI6_9MYCO</name>
<dbReference type="PANTHER" id="PTHR37042:SF4">
    <property type="entry name" value="OUTER MEMBRANE PROTEIN RV1973"/>
    <property type="match status" value="1"/>
</dbReference>